<gene>
    <name evidence="3" type="ORF">CEURO_LOCUS6292</name>
</gene>
<dbReference type="SUPFAM" id="SSF53756">
    <property type="entry name" value="UDP-Glycosyltransferase/glycogen phosphorylase"/>
    <property type="match status" value="1"/>
</dbReference>
<dbReference type="AlphaFoldDB" id="A0A9P0YUI2"/>
<dbReference type="PANTHER" id="PTHR11926">
    <property type="entry name" value="GLUCOSYL/GLUCURONOSYL TRANSFERASES"/>
    <property type="match status" value="1"/>
</dbReference>
<evidence type="ECO:0000256" key="1">
    <source>
        <dbReference type="ARBA" id="ARBA00009995"/>
    </source>
</evidence>
<feature type="non-terminal residue" evidence="3">
    <location>
        <position position="136"/>
    </location>
</feature>
<accession>A0A9P0YUI2</accession>
<dbReference type="GO" id="GO:0080044">
    <property type="term" value="F:quercetin 7-O-glucosyltransferase activity"/>
    <property type="evidence" value="ECO:0007669"/>
    <property type="project" value="TreeGrafter"/>
</dbReference>
<comment type="caution">
    <text evidence="3">The sequence shown here is derived from an EMBL/GenBank/DDBJ whole genome shotgun (WGS) entry which is preliminary data.</text>
</comment>
<dbReference type="Gene3D" id="3.40.50.2000">
    <property type="entry name" value="Glycogen Phosphorylase B"/>
    <property type="match status" value="2"/>
</dbReference>
<proteinExistence type="inferred from homology"/>
<keyword evidence="2" id="KW-0328">Glycosyltransferase</keyword>
<dbReference type="GO" id="GO:0080043">
    <property type="term" value="F:quercetin 3-O-glucosyltransferase activity"/>
    <property type="evidence" value="ECO:0007669"/>
    <property type="project" value="TreeGrafter"/>
</dbReference>
<keyword evidence="2" id="KW-0808">Transferase</keyword>
<evidence type="ECO:0000256" key="2">
    <source>
        <dbReference type="ARBA" id="ARBA00022676"/>
    </source>
</evidence>
<name>A0A9P0YUI2_CUSEU</name>
<dbReference type="EMBL" id="CAMAPE010000010">
    <property type="protein sequence ID" value="CAH9077375.1"/>
    <property type="molecule type" value="Genomic_DNA"/>
</dbReference>
<keyword evidence="4" id="KW-1185">Reference proteome</keyword>
<evidence type="ECO:0000313" key="3">
    <source>
        <dbReference type="EMBL" id="CAH9077375.1"/>
    </source>
</evidence>
<protein>
    <submittedName>
        <fullName evidence="3">Uncharacterized protein</fullName>
    </submittedName>
</protein>
<dbReference type="PANTHER" id="PTHR11926:SF1494">
    <property type="entry name" value="FLAVONOL 3-O-GLUCOSYLTRANSFERASE UGT76E12-RELATED"/>
    <property type="match status" value="1"/>
</dbReference>
<evidence type="ECO:0000313" key="4">
    <source>
        <dbReference type="Proteomes" id="UP001152484"/>
    </source>
</evidence>
<dbReference type="OrthoDB" id="5835829at2759"/>
<reference evidence="3" key="1">
    <citation type="submission" date="2022-07" db="EMBL/GenBank/DDBJ databases">
        <authorList>
            <person name="Macas J."/>
            <person name="Novak P."/>
            <person name="Neumann P."/>
        </authorList>
    </citation>
    <scope>NUCLEOTIDE SEQUENCE</scope>
</reference>
<sequence length="136" mass="15598">MKKQNYSQLLIYSCSRVRLQDSVPELHPVRYQDIPIHSISEEVRNFILKASKTRSSMTVIWNTMEDLEQTWLSRFQQHCKVPIFQIGPLHKIASTGRTSLIDEDDSCLVWLDKEAPQSVLFVSASGSLGAISERDF</sequence>
<comment type="similarity">
    <text evidence="1">Belongs to the UDP-glycosyltransferase family.</text>
</comment>
<organism evidence="3 4">
    <name type="scientific">Cuscuta europaea</name>
    <name type="common">European dodder</name>
    <dbReference type="NCBI Taxonomy" id="41803"/>
    <lineage>
        <taxon>Eukaryota</taxon>
        <taxon>Viridiplantae</taxon>
        <taxon>Streptophyta</taxon>
        <taxon>Embryophyta</taxon>
        <taxon>Tracheophyta</taxon>
        <taxon>Spermatophyta</taxon>
        <taxon>Magnoliopsida</taxon>
        <taxon>eudicotyledons</taxon>
        <taxon>Gunneridae</taxon>
        <taxon>Pentapetalae</taxon>
        <taxon>asterids</taxon>
        <taxon>lamiids</taxon>
        <taxon>Solanales</taxon>
        <taxon>Convolvulaceae</taxon>
        <taxon>Cuscuteae</taxon>
        <taxon>Cuscuta</taxon>
        <taxon>Cuscuta subgen. Cuscuta</taxon>
    </lineage>
</organism>
<dbReference type="Proteomes" id="UP001152484">
    <property type="component" value="Unassembled WGS sequence"/>
</dbReference>